<dbReference type="PANTHER" id="PTHR10900">
    <property type="entry name" value="PERIOSTIN-RELATED"/>
    <property type="match status" value="1"/>
</dbReference>
<comment type="caution">
    <text evidence="2">The sequence shown here is derived from an EMBL/GenBank/DDBJ whole genome shotgun (WGS) entry which is preliminary data.</text>
</comment>
<feature type="domain" description="FAS1" evidence="1">
    <location>
        <begin position="47"/>
        <end position="205"/>
    </location>
</feature>
<dbReference type="InterPro" id="IPR036378">
    <property type="entry name" value="FAS1_dom_sf"/>
</dbReference>
<evidence type="ECO:0000259" key="1">
    <source>
        <dbReference type="PROSITE" id="PS50213"/>
    </source>
</evidence>
<dbReference type="PROSITE" id="PS51257">
    <property type="entry name" value="PROKAR_LIPOPROTEIN"/>
    <property type="match status" value="1"/>
</dbReference>
<dbReference type="PROSITE" id="PS50213">
    <property type="entry name" value="FAS1"/>
    <property type="match status" value="1"/>
</dbReference>
<dbReference type="Proteomes" id="UP000286246">
    <property type="component" value="Unassembled WGS sequence"/>
</dbReference>
<reference evidence="2 3" key="1">
    <citation type="submission" date="2018-09" db="EMBL/GenBank/DDBJ databases">
        <title>Genomic Encyclopedia of Type Strains, Phase III (KMG-III): the genomes of soil and plant-associated and newly described type strains.</title>
        <authorList>
            <person name="Whitman W."/>
        </authorList>
    </citation>
    <scope>NUCLEOTIDE SEQUENCE [LARGE SCALE GENOMIC DNA]</scope>
    <source>
        <strain evidence="2 3">CECT 7938</strain>
    </source>
</reference>
<dbReference type="InterPro" id="IPR050904">
    <property type="entry name" value="Adhesion/Biosynth-related"/>
</dbReference>
<dbReference type="RefSeq" id="WP_120259648.1">
    <property type="nucleotide sequence ID" value="NZ_RAPY01000002.1"/>
</dbReference>
<proteinExistence type="predicted"/>
<keyword evidence="3" id="KW-1185">Reference proteome</keyword>
<dbReference type="PANTHER" id="PTHR10900:SF77">
    <property type="entry name" value="FI19380P1"/>
    <property type="match status" value="1"/>
</dbReference>
<dbReference type="Pfam" id="PF02469">
    <property type="entry name" value="Fasciclin"/>
    <property type="match status" value="1"/>
</dbReference>
<dbReference type="SUPFAM" id="SSF82153">
    <property type="entry name" value="FAS1 domain"/>
    <property type="match status" value="2"/>
</dbReference>
<name>A0A420B759_SPHD1</name>
<dbReference type="EMBL" id="RAPY01000002">
    <property type="protein sequence ID" value="RKE52626.1"/>
    <property type="molecule type" value="Genomic_DNA"/>
</dbReference>
<organism evidence="2 3">
    <name type="scientific">Sphingobacterium detergens</name>
    <dbReference type="NCBI Taxonomy" id="1145106"/>
    <lineage>
        <taxon>Bacteria</taxon>
        <taxon>Pseudomonadati</taxon>
        <taxon>Bacteroidota</taxon>
        <taxon>Sphingobacteriia</taxon>
        <taxon>Sphingobacteriales</taxon>
        <taxon>Sphingobacteriaceae</taxon>
        <taxon>Sphingobacterium</taxon>
    </lineage>
</organism>
<dbReference type="OrthoDB" id="624512at2"/>
<dbReference type="Gene3D" id="2.30.180.10">
    <property type="entry name" value="FAS1 domain"/>
    <property type="match status" value="2"/>
</dbReference>
<evidence type="ECO:0000313" key="3">
    <source>
        <dbReference type="Proteomes" id="UP000286246"/>
    </source>
</evidence>
<sequence length="447" mass="51398">MKNKSIRGTRYILLIWAVSLLVMSSCSKTEFMPDLVGEQVPYQNEATQDLSQLLAKHSEAKVFLAAWQKSDILALIKAEGIHTKVTILVPTDNALKQAGITAETIQKMTKEELTDFIQFYCFWGEFDQTKLGQYSLMVRSMLKNSKYRVPFYDNEEPVGRRYDSYYYRHYLAVKDGNLLVNGKSVGKLSYEPATNGGIYFMEKFVQKPTKTTLEALIADGRFTFFIESQRLADDAFFEKMLNDIEPLMGYRMTKEEFLSYFPSARYSYKNDWEPNMEPNHEEIANMTLTTLFAPTDDAFKRAGFNSVEDILAFNAKRGDVRFDDLYFEPRGAYPTDTLFNYHRNWGRLFGTKDPAYGLAISNNTVFYSNDLDPVLLNDYYINIGGSGQVQYAYKMPFAFSRNSNQNQMKIKNAEQLPVNIVESDINTLNGPIHVLDNLLIPKVFKLK</sequence>
<protein>
    <submittedName>
        <fullName evidence="2">Fasciclin domain-containing protein</fullName>
    </submittedName>
</protein>
<dbReference type="AlphaFoldDB" id="A0A420B759"/>
<evidence type="ECO:0000313" key="2">
    <source>
        <dbReference type="EMBL" id="RKE52626.1"/>
    </source>
</evidence>
<dbReference type="InterPro" id="IPR000782">
    <property type="entry name" value="FAS1_domain"/>
</dbReference>
<gene>
    <name evidence="2" type="ORF">DFQ12_2868</name>
</gene>
<accession>A0A420B759</accession>